<protein>
    <submittedName>
        <fullName evidence="1">Uncharacterized protein</fullName>
    </submittedName>
</protein>
<evidence type="ECO:0000313" key="2">
    <source>
        <dbReference type="Proteomes" id="UP001327986"/>
    </source>
</evidence>
<dbReference type="RefSeq" id="WP_324664264.1">
    <property type="nucleotide sequence ID" value="NZ_CP141531.1"/>
</dbReference>
<name>A0AB38Z815_9CHLR</name>
<sequence length="134" mass="13878">MAFLSEAEVRKIIKEELAASPELDGIGKKSVSSWTENDTSGDNADVTVTKAAEEGKSHYVVGIIASYGEAAGGGEVNFDEGSENRLIGYAKDTLPLVIMLPKPYKAAVNTDVSLTVAAGGTGVVGKANLNGFTI</sequence>
<dbReference type="Proteomes" id="UP001327986">
    <property type="component" value="Chromosome"/>
</dbReference>
<dbReference type="AlphaFoldDB" id="A0AB38Z815"/>
<reference evidence="1" key="1">
    <citation type="submission" date="2023-12" db="EMBL/GenBank/DDBJ databases">
        <title>Isolation of organohalide respiring bacteria Dehalococcoides mccartyi strain GPTCE1 in groundwater collected near a chemical plant in Suzhou, China.</title>
        <authorList>
            <person name="Liu G."/>
        </authorList>
    </citation>
    <scope>NUCLEOTIDE SEQUENCE</scope>
    <source>
        <strain evidence="1">GPTCE1</strain>
    </source>
</reference>
<proteinExistence type="predicted"/>
<evidence type="ECO:0000313" key="1">
    <source>
        <dbReference type="EMBL" id="WRO06724.1"/>
    </source>
</evidence>
<accession>A0AB38Z815</accession>
<gene>
    <name evidence="1" type="ORF">VLL09_04865</name>
</gene>
<dbReference type="EMBL" id="CP141531">
    <property type="protein sequence ID" value="WRO06724.1"/>
    <property type="molecule type" value="Genomic_DNA"/>
</dbReference>
<organism evidence="1 2">
    <name type="scientific">Dehalococcoides mccartyi</name>
    <dbReference type="NCBI Taxonomy" id="61435"/>
    <lineage>
        <taxon>Bacteria</taxon>
        <taxon>Bacillati</taxon>
        <taxon>Chloroflexota</taxon>
        <taxon>Dehalococcoidia</taxon>
        <taxon>Dehalococcoidales</taxon>
        <taxon>Dehalococcoidaceae</taxon>
        <taxon>Dehalococcoides</taxon>
    </lineage>
</organism>